<keyword evidence="2" id="KW-1185">Reference proteome</keyword>
<evidence type="ECO:0000313" key="2">
    <source>
        <dbReference type="Proteomes" id="UP000054524"/>
    </source>
</evidence>
<dbReference type="RefSeq" id="XP_052904397.1">
    <property type="nucleotide sequence ID" value="XM_053049447.1"/>
</dbReference>
<dbReference type="GeneID" id="77676803"/>
<name>A0A086J124_NEMA1</name>
<dbReference type="OrthoDB" id="2187602at2759"/>
<comment type="caution">
    <text evidence="1">The sequence shown here is derived from an EMBL/GenBank/DDBJ whole genome shotgun (WGS) entry which is preliminary data.</text>
</comment>
<dbReference type="Proteomes" id="UP000054524">
    <property type="component" value="Unassembled WGS sequence"/>
</dbReference>
<accession>A0A086J124</accession>
<proteinExistence type="predicted"/>
<dbReference type="HOGENOM" id="CLU_3160142_0_0_1"/>
<organism evidence="1 2">
    <name type="scientific">Nematocida ausubeli (strain ATCC PRA-371 / ERTm2)</name>
    <name type="common">Nematode killer fungus</name>
    <dbReference type="NCBI Taxonomy" id="1913371"/>
    <lineage>
        <taxon>Eukaryota</taxon>
        <taxon>Fungi</taxon>
        <taxon>Fungi incertae sedis</taxon>
        <taxon>Microsporidia</taxon>
        <taxon>Nematocida</taxon>
    </lineage>
</organism>
<sequence>MSLLLRGVFAAVNKSGRTGGEVEGVVQKYIETARIVEETIQEALKDNK</sequence>
<reference evidence="1 2" key="1">
    <citation type="journal article" date="2014" name="Genome Announc.">
        <title>Genome Sequence of the Microsporidian Species Nematocida sp1 Strain ERTm6 (ATCC PRA-372).</title>
        <authorList>
            <person name="Bakowski M.A."/>
            <person name="Priest M."/>
            <person name="Young S."/>
            <person name="Cuomo C.A."/>
            <person name="Troemel E.R."/>
        </authorList>
    </citation>
    <scope>NUCLEOTIDE SEQUENCE [LARGE SCALE GENOMIC DNA]</scope>
    <source>
        <strain evidence="1 2">ERTm6</strain>
    </source>
</reference>
<evidence type="ECO:0000313" key="1">
    <source>
        <dbReference type="EMBL" id="KFG25842.1"/>
    </source>
</evidence>
<protein>
    <submittedName>
        <fullName evidence="1">Uncharacterized protein</fullName>
    </submittedName>
</protein>
<gene>
    <name evidence="1" type="ORF">NESG_01830</name>
</gene>
<dbReference type="EMBL" id="AKIJ01000004">
    <property type="protein sequence ID" value="KFG25842.1"/>
    <property type="molecule type" value="Genomic_DNA"/>
</dbReference>
<dbReference type="AlphaFoldDB" id="A0A086J124"/>